<feature type="region of interest" description="Disordered" evidence="2">
    <location>
        <begin position="81"/>
        <end position="113"/>
    </location>
</feature>
<evidence type="ECO:0000259" key="3">
    <source>
        <dbReference type="PROSITE" id="PS50158"/>
    </source>
</evidence>
<dbReference type="PANTHER" id="PTHR47331:SF5">
    <property type="entry name" value="RIBONUCLEASE H"/>
    <property type="match status" value="1"/>
</dbReference>
<organism evidence="4 5">
    <name type="scientific">Trichuris muris</name>
    <name type="common">Mouse whipworm</name>
    <dbReference type="NCBI Taxonomy" id="70415"/>
    <lineage>
        <taxon>Eukaryota</taxon>
        <taxon>Metazoa</taxon>
        <taxon>Ecdysozoa</taxon>
        <taxon>Nematoda</taxon>
        <taxon>Enoplea</taxon>
        <taxon>Dorylaimia</taxon>
        <taxon>Trichinellida</taxon>
        <taxon>Trichuridae</taxon>
        <taxon>Trichuris</taxon>
    </lineage>
</organism>
<keyword evidence="1" id="KW-0863">Zinc-finger</keyword>
<reference evidence="5" key="1">
    <citation type="submission" date="2019-12" db="UniProtKB">
        <authorList>
            <consortium name="WormBaseParasite"/>
        </authorList>
    </citation>
    <scope>IDENTIFICATION</scope>
</reference>
<keyword evidence="1" id="KW-0862">Zinc</keyword>
<dbReference type="InterPro" id="IPR005312">
    <property type="entry name" value="DUF1759"/>
</dbReference>
<dbReference type="InterPro" id="IPR001878">
    <property type="entry name" value="Znf_CCHC"/>
</dbReference>
<evidence type="ECO:0000256" key="2">
    <source>
        <dbReference type="SAM" id="MobiDB-lite"/>
    </source>
</evidence>
<name>A0A5S6Q1X2_TRIMR</name>
<evidence type="ECO:0000313" key="5">
    <source>
        <dbReference type="WBParaSite" id="TMUE_0000001134.1"/>
    </source>
</evidence>
<feature type="domain" description="CCHC-type" evidence="3">
    <location>
        <begin position="446"/>
        <end position="459"/>
    </location>
</feature>
<dbReference type="GO" id="GO:0008270">
    <property type="term" value="F:zinc ion binding"/>
    <property type="evidence" value="ECO:0007669"/>
    <property type="project" value="UniProtKB-KW"/>
</dbReference>
<dbReference type="WBParaSite" id="TMUE_0000001134.1">
    <property type="protein sequence ID" value="TMUE_0000001134.1"/>
    <property type="gene ID" value="WBGene00297047"/>
</dbReference>
<dbReference type="GO" id="GO:0003676">
    <property type="term" value="F:nucleic acid binding"/>
    <property type="evidence" value="ECO:0007669"/>
    <property type="project" value="InterPro"/>
</dbReference>
<dbReference type="Proteomes" id="UP000046395">
    <property type="component" value="Unassembled WGS sequence"/>
</dbReference>
<dbReference type="Pfam" id="PF03564">
    <property type="entry name" value="DUF1759"/>
    <property type="match status" value="1"/>
</dbReference>
<feature type="compositionally biased region" description="Polar residues" evidence="2">
    <location>
        <begin position="8"/>
        <end position="19"/>
    </location>
</feature>
<feature type="compositionally biased region" description="Polar residues" evidence="2">
    <location>
        <begin position="92"/>
        <end position="109"/>
    </location>
</feature>
<dbReference type="PROSITE" id="PS50158">
    <property type="entry name" value="ZF_CCHC"/>
    <property type="match status" value="1"/>
</dbReference>
<dbReference type="AlphaFoldDB" id="A0A5S6Q1X2"/>
<keyword evidence="4" id="KW-1185">Reference proteome</keyword>
<accession>A0A5S6Q1X2</accession>
<evidence type="ECO:0000313" key="4">
    <source>
        <dbReference type="Proteomes" id="UP000046395"/>
    </source>
</evidence>
<dbReference type="PANTHER" id="PTHR47331">
    <property type="entry name" value="PHD-TYPE DOMAIN-CONTAINING PROTEIN"/>
    <property type="match status" value="1"/>
</dbReference>
<sequence>MPRPVRSGTRSSQRLASTSDHQEPRSSSRLSSRSLNDLPEGPGIIELATGIAETIANRLAAQISSSLETLRLEVSSSIARNRQFGPDEPNLPQRSGSLGKNNVPDQGNPQGKLRVPSFEEIAKGTRDGPADVFELTSFRGAGPVQADLALPTRENVCDDERLGKQSPPADRHYERSNCVGHCSSVCPHWNNLDLRSRLPKLEIPRFAGDPMEWPMFSSAFHQSVHSVLNSDADRLCILRELLAPQVRKAMAKYLYDPRQYTQALDVLQRRYGDPQRLVRACLKSVAALRPWHDFDYEGLRAFSDELQGIVSVLSLGGHEVEICSSSNVNTVVKKMPRQLRDEWGQFVTRSIRPRFPNLHDLSDWISERREAADAITDESDDLSCGAQRPLHDKKRRPRVVAAAILSDTNALACPLCGGAHLLPSCPTFIRLRMERRAEVVRTKGCCYRCLQPGHTAKRCSTRSRCSETGCRAAHHPMLHGAPRLFDKKEPLETTHRQPNEPFTGAACDEKTFHCLLPIVPLILVAPDGRCYRTRALLDSGSEISMIHMDVANALGLKGARESCRFTTFHDQQRALNVRRVSFRIKSTDGLYTEDIEDAYAVPKLQLPNQIKGTGTALRHYTFLHSVAVDTSGPTDVTLLIGMDYPAAHAVLDSISDRCNPRSPRAILTPFGWTVVGPLPYEQGLPEQPHCYRLATNDAWESPATEQLLDRFFSCELMCPPPIPTSLSAWMKNEPGGFSRKRPASTVGGIKQGFFGRATSQGSL</sequence>
<evidence type="ECO:0000256" key="1">
    <source>
        <dbReference type="PROSITE-ProRule" id="PRU00047"/>
    </source>
</evidence>
<feature type="region of interest" description="Disordered" evidence="2">
    <location>
        <begin position="1"/>
        <end position="39"/>
    </location>
</feature>
<keyword evidence="1" id="KW-0479">Metal-binding</keyword>
<protein>
    <submittedName>
        <fullName evidence="5">CCHC-type domain-containing protein</fullName>
    </submittedName>
</protein>
<proteinExistence type="predicted"/>